<evidence type="ECO:0000256" key="11">
    <source>
        <dbReference type="ARBA" id="ARBA00023268"/>
    </source>
</evidence>
<dbReference type="Pfam" id="PF17919">
    <property type="entry name" value="RT_RNaseH_2"/>
    <property type="match status" value="1"/>
</dbReference>
<dbReference type="PROSITE" id="PS00141">
    <property type="entry name" value="ASP_PROTEASE"/>
    <property type="match status" value="1"/>
</dbReference>
<feature type="transmembrane region" description="Helical" evidence="14">
    <location>
        <begin position="1012"/>
        <end position="1032"/>
    </location>
</feature>
<feature type="coiled-coil region" evidence="12">
    <location>
        <begin position="327"/>
        <end position="393"/>
    </location>
</feature>
<dbReference type="PROSITE" id="PS50994">
    <property type="entry name" value="INTEGRASE"/>
    <property type="match status" value="1"/>
</dbReference>
<keyword evidence="6" id="KW-0378">Hydrolase</keyword>
<dbReference type="Pfam" id="PF13975">
    <property type="entry name" value="gag-asp_proteas"/>
    <property type="match status" value="1"/>
</dbReference>
<evidence type="ECO:0000256" key="13">
    <source>
        <dbReference type="SAM" id="MobiDB-lite"/>
    </source>
</evidence>
<evidence type="ECO:0000256" key="6">
    <source>
        <dbReference type="ARBA" id="ARBA00022801"/>
    </source>
</evidence>
<proteinExistence type="predicted"/>
<feature type="coiled-coil region" evidence="12">
    <location>
        <begin position="132"/>
        <end position="195"/>
    </location>
</feature>
<evidence type="ECO:0000256" key="3">
    <source>
        <dbReference type="ARBA" id="ARBA00022695"/>
    </source>
</evidence>
<dbReference type="GO" id="GO:0042575">
    <property type="term" value="C:DNA polymerase complex"/>
    <property type="evidence" value="ECO:0007669"/>
    <property type="project" value="UniProtKB-ARBA"/>
</dbReference>
<keyword evidence="14" id="KW-0812">Transmembrane</keyword>
<keyword evidence="2" id="KW-0808">Transferase</keyword>
<keyword evidence="9" id="KW-0229">DNA integration</keyword>
<dbReference type="PROSITE" id="PS50175">
    <property type="entry name" value="ASP_PROT_RETROV"/>
    <property type="match status" value="1"/>
</dbReference>
<name>A0AAF5DIK2_STRER</name>
<dbReference type="GO" id="GO:0003723">
    <property type="term" value="F:RNA binding"/>
    <property type="evidence" value="ECO:0007669"/>
    <property type="project" value="UniProtKB-KW"/>
</dbReference>
<dbReference type="InterPro" id="IPR041577">
    <property type="entry name" value="RT_RNaseH_2"/>
</dbReference>
<dbReference type="GO" id="GO:0004519">
    <property type="term" value="F:endonuclease activity"/>
    <property type="evidence" value="ECO:0007669"/>
    <property type="project" value="UniProtKB-KW"/>
</dbReference>
<dbReference type="CDD" id="cd05483">
    <property type="entry name" value="retropepsin_like_bacteria"/>
    <property type="match status" value="1"/>
</dbReference>
<evidence type="ECO:0000256" key="2">
    <source>
        <dbReference type="ARBA" id="ARBA00022679"/>
    </source>
</evidence>
<dbReference type="Gene3D" id="3.30.420.10">
    <property type="entry name" value="Ribonuclease H-like superfamily/Ribonuclease H"/>
    <property type="match status" value="1"/>
</dbReference>
<evidence type="ECO:0000256" key="8">
    <source>
        <dbReference type="ARBA" id="ARBA00022884"/>
    </source>
</evidence>
<dbReference type="InterPro" id="IPR000477">
    <property type="entry name" value="RT_dom"/>
</dbReference>
<dbReference type="InterPro" id="IPR034122">
    <property type="entry name" value="Retropepsin-like_bacterial"/>
</dbReference>
<dbReference type="Gene3D" id="3.30.70.270">
    <property type="match status" value="2"/>
</dbReference>
<evidence type="ECO:0000256" key="5">
    <source>
        <dbReference type="ARBA" id="ARBA00022759"/>
    </source>
</evidence>
<feature type="domain" description="Integrase catalytic" evidence="17">
    <location>
        <begin position="2190"/>
        <end position="2352"/>
    </location>
</feature>
<keyword evidence="14" id="KW-0472">Membrane</keyword>
<feature type="region of interest" description="Disordered" evidence="13">
    <location>
        <begin position="1373"/>
        <end position="1397"/>
    </location>
</feature>
<dbReference type="WBParaSite" id="TCONS_00013490.p1">
    <property type="protein sequence ID" value="TCONS_00013490.p1"/>
    <property type="gene ID" value="XLOC_008190"/>
</dbReference>
<dbReference type="AlphaFoldDB" id="A0AAF5DIK2"/>
<keyword evidence="18" id="KW-1185">Reference proteome</keyword>
<evidence type="ECO:0000256" key="9">
    <source>
        <dbReference type="ARBA" id="ARBA00022908"/>
    </source>
</evidence>
<dbReference type="InterPro" id="IPR012337">
    <property type="entry name" value="RNaseH-like_sf"/>
</dbReference>
<keyword evidence="12" id="KW-0175">Coiled coil</keyword>
<keyword evidence="11" id="KW-0511">Multifunctional enzyme</keyword>
<dbReference type="SUPFAM" id="SSF50630">
    <property type="entry name" value="Acid proteases"/>
    <property type="match status" value="1"/>
</dbReference>
<dbReference type="InterPro" id="IPR043502">
    <property type="entry name" value="DNA/RNA_pol_sf"/>
</dbReference>
<keyword evidence="5" id="KW-0255">Endonuclease</keyword>
<dbReference type="InterPro" id="IPR001969">
    <property type="entry name" value="Aspartic_peptidase_AS"/>
</dbReference>
<sequence>NIVKMHFIAYCSIFLIFLSQFSLQKVEAYENLQDQVDSLLKMAKDLEDKTKTFQTVKPRRTKRDFYETFGHDNWERKTLGRKYDDIKEKLSRLDPSAFRGRLFQDQKILDNIIKMHFITYFTVFIIFFSQFFSQAVELNEDLVKKAAELKNKAESMVLQFSSKENKIKKQLIKKAADLQKEANLLLEIVNNLKTQTQTVQNVNKRVKRKDLEGFDHDRKIFLTFNKTFINMGQNELDNIIKMRFTIVFLIIAILAIQSTLQAPERSKRASVNSETIKQVADQLKTIGDGLAKQALAPLQLGTTQIDGKLLTEAVEVENEAQKLMKFAETLDERKANFLNKMKKTNKNNRETRLEGINHRTNEQEINEKLVKRAEELQDQVDSLLKMAKDLEDQTKIFQKVKTRRTKRDFYEIFGHDSWERKPLGRKYDDIKEKLSKLDPTAFKVKIFKNCVGVCIFETIKYLKKIFKFIQNTLDNIIKMHFITYFTVFLIFLSQFLLQAVELNEQLQEPVESKNEARRLINVGESLNERKEKLKNKIATHLEGIGHMGNELYCIDTVNQKIILKNSDILLNDIKQKLLKTAEELQNKVNSLVLQLNLQNSQIDEELIQRAKNLQTETSSLMEITKNLEDQTKFLQKVKRRVKRKNLEGIGHNTSLAFKLGPKHQAFMKKIDGNKFQIFILKVKSYRLILNKRILNDIIKMNFITYCSIFLIFLFQFTSQTEDIKEQLLKKAKDLKNEADSLMDMAKKLNKQVEMFQKINRRAKRKSLEGIGHNTSMIVIKLFYHLIKIKCIFNIIDNVTLQNFLIVKKIFFLIFGYKKNYFKNNNLNINTNFSIPKIYPFLSLFEFFQTKIQHKTLLKFKKNNVQINETFYCRLNISKLLDDIIKMRFTIVFLIIAILAIQSTLQAPERSKRASASSETIKQVAEQLQTIGEGLAKQALAPLHLGSRNDWRLVWQINLKYCYNSVNIQFLCQKSWKYQVIGILIKNCIFSSNFIVNISFVKIVTIMKIVPKIWIRVTNKIPIFLIIIISFFYNKILLLACLRVFFTVSLFLTVANFTATDNNKNILESKNQLVDYFALTWDNLPAATTSIILEFTTKDLVKDTLSHFWCDEHYATGVKYLQHLAYFVTYPLKKPKLPHIFQPLVETDQFQQYLKDNNITIVEGTGTNWHYSIVLPTENQDITNPISHPVPTTMTEPFQIKNCRCIFDMTKFSHKSTSDSLEEFIEEFTENATLDGIPDDHLIAAFRVRIERESRQHLPKPLPHESFQSYTTKCLAVFPSTASDELIINRYFSATVDYSNFAESLRSIYKLSLKANKDLPPMQAQLAFKRKLKELFRRDDNLWHFIRDYTEPNHMLIEDLILRHEENTLRDKMNNRNRRRNGPIFKQTFSSPHSPKSVPHCDHCQNDYHIEAECRIKQQGKPKGDYRRNTFKHYKSPINIKSEVIPDDIKQVHLAETSIRKIATIIANDTPVNALFDTGSDVSLIHESLATQLNLQKLPIQNSIRGIGGTSEQMSSSLLYLTINKIKHQVHIYISTNSVLSNKMLLGNNLFDRFPDFVITSSYVRLANELFYFHDSKEAQIPQTHLALSNDLSNAQKHEFFSKHIKESFPSLHSAHPYDIGNCDIPIPAKQFLPDKYIPQKRYRMNPLQWSALKNHVSTLLQADIIVKMDTKFVSNYVIVQSSGKEDRFAIDLRAINAATVRDSYPTRTVQEIFQEIKGSKHISTIDATKAFLSLHLNPSDYQFYGVYTPYGCYCYKRMPFGDINAMAAWQRVYDAVACESQSPAFAYADDMIIIDKSNNIHQHLQEVKRLCETANNHGLKFNVDKCKFAQSELTILGWITDGTFKRPGHKLIFGMTNRKLPTSVKELKGFLASAGFFREAVKNFTTRALPLLNCVRLQKKGKIELDQIQKNSFFDIIHALTSPETLLLPDFTKDFHVYTDASSTHMGAVIAQLDDSNILKPIRYFSKKFPYVKQAKSSNLLELQAMAFTLLKNTDILSTASIHLYCDNATAIALLHESTDPRFTRYISYIEMFNTKIHKIAGTDNVVADELSRKTEIIADLLTHTPEVLLAHTHSLPDSTRIIKDQTSNNITSSAPDTTVVNNIVMKIILSKGKKNVVPYLSHILAKEVIQLLHSEYAHPGIKKTIELAKQQIYANNLKDIVTSIVKNCEVCQKTKPAKHIHPEYKAINIPEKPFTEISMDHFQVIAKSDKVSILNIIDTTTRLWIPRVVPEESSEQVLLTLSNVFYTYGFPKLIKCDNQSCFRSHETMLSLKKLGIQVIFNTAKHHQGNSLIERSFNTLRKMLRSAYYENNQNLSETDFLRANIKRIAFLYNNTVHDTTSLTPFEHLFGRSGKPTITENLLNPEYTLSFDINELIKSWPNLAKKAHERRKVLNSKLPNANLFPLTNLKIGDIIARRQTPDSKLAALYGPNLVIKKLEYPYIYATKPNSTKGRYYKVHIHDAKLINKEGCSDDYENRPKNLDKSHQ</sequence>
<protein>
    <recommendedName>
        <fullName evidence="1">RNA-directed DNA polymerase</fullName>
        <ecNumber evidence="1">2.7.7.49</ecNumber>
    </recommendedName>
</protein>
<dbReference type="Gene3D" id="3.10.10.10">
    <property type="entry name" value="HIV Type 1 Reverse Transcriptase, subunit A, domain 1"/>
    <property type="match status" value="1"/>
</dbReference>
<feature type="coiled-coil region" evidence="12">
    <location>
        <begin position="717"/>
        <end position="765"/>
    </location>
</feature>
<keyword evidence="7" id="KW-0460">Magnesium</keyword>
<evidence type="ECO:0000256" key="14">
    <source>
        <dbReference type="SAM" id="Phobius"/>
    </source>
</evidence>
<keyword evidence="14" id="KW-1133">Transmembrane helix</keyword>
<keyword evidence="10" id="KW-0695">RNA-directed DNA polymerase</keyword>
<keyword evidence="8" id="KW-0694">RNA-binding</keyword>
<dbReference type="PANTHER" id="PTHR37984:SF5">
    <property type="entry name" value="PROTEIN NYNRIN-LIKE"/>
    <property type="match status" value="1"/>
</dbReference>
<dbReference type="InterPro" id="IPR036397">
    <property type="entry name" value="RNaseH_sf"/>
</dbReference>
<dbReference type="Gene3D" id="1.10.340.70">
    <property type="match status" value="1"/>
</dbReference>
<keyword evidence="15" id="KW-0732">Signal</keyword>
<dbReference type="EC" id="2.7.7.49" evidence="1"/>
<dbReference type="InterPro" id="IPR001995">
    <property type="entry name" value="Peptidase_A2_cat"/>
</dbReference>
<evidence type="ECO:0000313" key="19">
    <source>
        <dbReference type="WBParaSite" id="TCONS_00013490.p1"/>
    </source>
</evidence>
<dbReference type="SUPFAM" id="SSF53098">
    <property type="entry name" value="Ribonuclease H-like"/>
    <property type="match status" value="1"/>
</dbReference>
<organism evidence="18 19">
    <name type="scientific">Strongyloides stercoralis</name>
    <name type="common">Threadworm</name>
    <dbReference type="NCBI Taxonomy" id="6248"/>
    <lineage>
        <taxon>Eukaryota</taxon>
        <taxon>Metazoa</taxon>
        <taxon>Ecdysozoa</taxon>
        <taxon>Nematoda</taxon>
        <taxon>Chromadorea</taxon>
        <taxon>Rhabditida</taxon>
        <taxon>Tylenchina</taxon>
        <taxon>Panagrolaimomorpha</taxon>
        <taxon>Strongyloidoidea</taxon>
        <taxon>Strongyloididae</taxon>
        <taxon>Strongyloides</taxon>
    </lineage>
</organism>
<evidence type="ECO:0000256" key="10">
    <source>
        <dbReference type="ARBA" id="ARBA00022918"/>
    </source>
</evidence>
<feature type="transmembrane region" description="Helical" evidence="14">
    <location>
        <begin position="886"/>
        <end position="904"/>
    </location>
</feature>
<evidence type="ECO:0000313" key="18">
    <source>
        <dbReference type="Proteomes" id="UP000035681"/>
    </source>
</evidence>
<dbReference type="InterPro" id="IPR043128">
    <property type="entry name" value="Rev_trsase/Diguanyl_cyclase"/>
</dbReference>
<dbReference type="Gene3D" id="2.40.70.10">
    <property type="entry name" value="Acid Proteases"/>
    <property type="match status" value="1"/>
</dbReference>
<feature type="domain" description="Peptidase A2" evidence="16">
    <location>
        <begin position="1471"/>
        <end position="1549"/>
    </location>
</feature>
<evidence type="ECO:0000256" key="4">
    <source>
        <dbReference type="ARBA" id="ARBA00022722"/>
    </source>
</evidence>
<evidence type="ECO:0000256" key="1">
    <source>
        <dbReference type="ARBA" id="ARBA00012493"/>
    </source>
</evidence>
<dbReference type="Proteomes" id="UP000035681">
    <property type="component" value="Unplaced"/>
</dbReference>
<feature type="transmembrane region" description="Helical" evidence="14">
    <location>
        <begin position="117"/>
        <end position="136"/>
    </location>
</feature>
<evidence type="ECO:0000256" key="7">
    <source>
        <dbReference type="ARBA" id="ARBA00022842"/>
    </source>
</evidence>
<dbReference type="GO" id="GO:0015074">
    <property type="term" value="P:DNA integration"/>
    <property type="evidence" value="ECO:0007669"/>
    <property type="project" value="UniProtKB-KW"/>
</dbReference>
<reference evidence="19" key="1">
    <citation type="submission" date="2024-02" db="UniProtKB">
        <authorList>
            <consortium name="WormBaseParasite"/>
        </authorList>
    </citation>
    <scope>IDENTIFICATION</scope>
</reference>
<dbReference type="CDD" id="cd01647">
    <property type="entry name" value="RT_LTR"/>
    <property type="match status" value="1"/>
</dbReference>
<dbReference type="Pfam" id="PF17921">
    <property type="entry name" value="Integrase_H2C2"/>
    <property type="match status" value="1"/>
</dbReference>
<feature type="signal peptide" evidence="15">
    <location>
        <begin position="1"/>
        <end position="28"/>
    </location>
</feature>
<keyword evidence="3" id="KW-0548">Nucleotidyltransferase</keyword>
<dbReference type="Pfam" id="PF00078">
    <property type="entry name" value="RVT_1"/>
    <property type="match status" value="1"/>
</dbReference>
<feature type="coiled-coil region" evidence="12">
    <location>
        <begin position="574"/>
        <end position="601"/>
    </location>
</feature>
<keyword evidence="4" id="KW-0540">Nuclease</keyword>
<dbReference type="InterPro" id="IPR041588">
    <property type="entry name" value="Integrase_H2C2"/>
</dbReference>
<accession>A0AAF5DIK2</accession>
<dbReference type="GO" id="GO:0004190">
    <property type="term" value="F:aspartic-type endopeptidase activity"/>
    <property type="evidence" value="ECO:0007669"/>
    <property type="project" value="InterPro"/>
</dbReference>
<evidence type="ECO:0000256" key="12">
    <source>
        <dbReference type="SAM" id="Coils"/>
    </source>
</evidence>
<dbReference type="SUPFAM" id="SSF56672">
    <property type="entry name" value="DNA/RNA polymerases"/>
    <property type="match status" value="1"/>
</dbReference>
<dbReference type="GO" id="GO:0003964">
    <property type="term" value="F:RNA-directed DNA polymerase activity"/>
    <property type="evidence" value="ECO:0007669"/>
    <property type="project" value="UniProtKB-KW"/>
</dbReference>
<dbReference type="GO" id="GO:0006508">
    <property type="term" value="P:proteolysis"/>
    <property type="evidence" value="ECO:0007669"/>
    <property type="project" value="InterPro"/>
</dbReference>
<dbReference type="PANTHER" id="PTHR37984">
    <property type="entry name" value="PROTEIN CBG26694"/>
    <property type="match status" value="1"/>
</dbReference>
<dbReference type="InterPro" id="IPR001584">
    <property type="entry name" value="Integrase_cat-core"/>
</dbReference>
<evidence type="ECO:0000259" key="17">
    <source>
        <dbReference type="PROSITE" id="PS50994"/>
    </source>
</evidence>
<evidence type="ECO:0000256" key="15">
    <source>
        <dbReference type="SAM" id="SignalP"/>
    </source>
</evidence>
<feature type="chain" id="PRO_5041936126" description="RNA-directed DNA polymerase" evidence="15">
    <location>
        <begin position="29"/>
        <end position="2486"/>
    </location>
</feature>
<dbReference type="InterPro" id="IPR050951">
    <property type="entry name" value="Retrovirus_Pol_polyprotein"/>
</dbReference>
<feature type="transmembrane region" description="Helical" evidence="14">
    <location>
        <begin position="982"/>
        <end position="1006"/>
    </location>
</feature>
<evidence type="ECO:0000259" key="16">
    <source>
        <dbReference type="PROSITE" id="PS50175"/>
    </source>
</evidence>
<dbReference type="InterPro" id="IPR021109">
    <property type="entry name" value="Peptidase_aspartic_dom_sf"/>
</dbReference>